<dbReference type="RefSeq" id="XP_002291140.1">
    <property type="nucleotide sequence ID" value="XM_002291104.1"/>
</dbReference>
<evidence type="ECO:0000313" key="6">
    <source>
        <dbReference type="EMBL" id="EED91247.1"/>
    </source>
</evidence>
<evidence type="ECO:0000256" key="4">
    <source>
        <dbReference type="RuleBase" id="RU004020"/>
    </source>
</evidence>
<accession>B8C676</accession>
<evidence type="ECO:0000259" key="5">
    <source>
        <dbReference type="SMART" id="SM00415"/>
    </source>
</evidence>
<dbReference type="InterPro" id="IPR036388">
    <property type="entry name" value="WH-like_DNA-bd_sf"/>
</dbReference>
<comment type="subcellular location">
    <subcellularLocation>
        <location evidence="1">Nucleus</location>
    </subcellularLocation>
</comment>
<dbReference type="GO" id="GO:0005634">
    <property type="term" value="C:nucleus"/>
    <property type="evidence" value="ECO:0007669"/>
    <property type="project" value="UniProtKB-SubCell"/>
</dbReference>
<dbReference type="PANTHER" id="PTHR10015">
    <property type="entry name" value="HEAT SHOCK TRANSCRIPTION FACTOR"/>
    <property type="match status" value="1"/>
</dbReference>
<keyword evidence="7" id="KW-1185">Reference proteome</keyword>
<proteinExistence type="inferred from homology"/>
<dbReference type="AlphaFoldDB" id="B8C676"/>
<dbReference type="EMBL" id="CM000643">
    <property type="protein sequence ID" value="EED91247.1"/>
    <property type="molecule type" value="Genomic_DNA"/>
</dbReference>
<dbReference type="eggNOG" id="KOG0627">
    <property type="taxonomic scope" value="Eukaryota"/>
</dbReference>
<evidence type="ECO:0000256" key="2">
    <source>
        <dbReference type="ARBA" id="ARBA00023125"/>
    </source>
</evidence>
<dbReference type="STRING" id="35128.B8C676"/>
<dbReference type="GeneID" id="7453271"/>
<sequence length="98" mass="11387">ETDPQVASFSSDGKSFNIYDQALFAQIFLPQYFKHANYGSFVRQLNLYGFTSSRMKDQNDIIVWSHEYFHRDRKDLLGEIKRAQNSQKKKTATKSADA</sequence>
<dbReference type="InterPro" id="IPR000232">
    <property type="entry name" value="HSF_DNA-bd"/>
</dbReference>
<feature type="non-terminal residue" evidence="6">
    <location>
        <position position="98"/>
    </location>
</feature>
<dbReference type="SMART" id="SM00415">
    <property type="entry name" value="HSF"/>
    <property type="match status" value="1"/>
</dbReference>
<evidence type="ECO:0000256" key="3">
    <source>
        <dbReference type="ARBA" id="ARBA00023242"/>
    </source>
</evidence>
<keyword evidence="2" id="KW-0238">DNA-binding</keyword>
<feature type="non-terminal residue" evidence="6">
    <location>
        <position position="1"/>
    </location>
</feature>
<dbReference type="OMA" id="CTIRRHE"/>
<dbReference type="GO" id="GO:0003700">
    <property type="term" value="F:DNA-binding transcription factor activity"/>
    <property type="evidence" value="ECO:0007669"/>
    <property type="project" value="InterPro"/>
</dbReference>
<dbReference type="KEGG" id="tps:THAPSDRAFT_262941"/>
<dbReference type="SUPFAM" id="SSF46785">
    <property type="entry name" value="Winged helix' DNA-binding domain"/>
    <property type="match status" value="1"/>
</dbReference>
<feature type="domain" description="HSF-type DNA-binding" evidence="5">
    <location>
        <begin position="3"/>
        <end position="83"/>
    </location>
</feature>
<reference evidence="6 7" key="1">
    <citation type="journal article" date="2004" name="Science">
        <title>The genome of the diatom Thalassiosira pseudonana: ecology, evolution, and metabolism.</title>
        <authorList>
            <person name="Armbrust E.V."/>
            <person name="Berges J.A."/>
            <person name="Bowler C."/>
            <person name="Green B.R."/>
            <person name="Martinez D."/>
            <person name="Putnam N.H."/>
            <person name="Zhou S."/>
            <person name="Allen A.E."/>
            <person name="Apt K.E."/>
            <person name="Bechner M."/>
            <person name="Brzezinski M.A."/>
            <person name="Chaal B.K."/>
            <person name="Chiovitti A."/>
            <person name="Davis A.K."/>
            <person name="Demarest M.S."/>
            <person name="Detter J.C."/>
            <person name="Glavina T."/>
            <person name="Goodstein D."/>
            <person name="Hadi M.Z."/>
            <person name="Hellsten U."/>
            <person name="Hildebrand M."/>
            <person name="Jenkins B.D."/>
            <person name="Jurka J."/>
            <person name="Kapitonov V.V."/>
            <person name="Kroger N."/>
            <person name="Lau W.W."/>
            <person name="Lane T.W."/>
            <person name="Larimer F.W."/>
            <person name="Lippmeier J.C."/>
            <person name="Lucas S."/>
            <person name="Medina M."/>
            <person name="Montsant A."/>
            <person name="Obornik M."/>
            <person name="Parker M.S."/>
            <person name="Palenik B."/>
            <person name="Pazour G.J."/>
            <person name="Richardson P.M."/>
            <person name="Rynearson T.A."/>
            <person name="Saito M.A."/>
            <person name="Schwartz D.C."/>
            <person name="Thamatrakoln K."/>
            <person name="Valentin K."/>
            <person name="Vardi A."/>
            <person name="Wilkerson F.P."/>
            <person name="Rokhsar D.S."/>
        </authorList>
    </citation>
    <scope>NUCLEOTIDE SEQUENCE [LARGE SCALE GENOMIC DNA]</scope>
    <source>
        <strain evidence="6 7">CCMP1335</strain>
    </source>
</reference>
<gene>
    <name evidence="6" type="primary">HSF5</name>
    <name evidence="6" type="ORF">THAPSDRAFT_262941</name>
</gene>
<name>B8C676_THAPS</name>
<dbReference type="GO" id="GO:0043565">
    <property type="term" value="F:sequence-specific DNA binding"/>
    <property type="evidence" value="ECO:0007669"/>
    <property type="project" value="InterPro"/>
</dbReference>
<comment type="similarity">
    <text evidence="4">Belongs to the HSF family.</text>
</comment>
<dbReference type="PaxDb" id="35128-Thaps262941"/>
<dbReference type="PANTHER" id="PTHR10015:SF206">
    <property type="entry name" value="HSF-TYPE DNA-BINDING DOMAIN-CONTAINING PROTEIN"/>
    <property type="match status" value="1"/>
</dbReference>
<dbReference type="InParanoid" id="B8C676"/>
<dbReference type="HOGENOM" id="CLU_144565_1_1_1"/>
<dbReference type="Pfam" id="PF00447">
    <property type="entry name" value="HSF_DNA-bind"/>
    <property type="match status" value="1"/>
</dbReference>
<keyword evidence="3" id="KW-0539">Nucleus</keyword>
<evidence type="ECO:0000313" key="7">
    <source>
        <dbReference type="Proteomes" id="UP000001449"/>
    </source>
</evidence>
<reference evidence="6 7" key="2">
    <citation type="journal article" date="2008" name="Nature">
        <title>The Phaeodactylum genome reveals the evolutionary history of diatom genomes.</title>
        <authorList>
            <person name="Bowler C."/>
            <person name="Allen A.E."/>
            <person name="Badger J.H."/>
            <person name="Grimwood J."/>
            <person name="Jabbari K."/>
            <person name="Kuo A."/>
            <person name="Maheswari U."/>
            <person name="Martens C."/>
            <person name="Maumus F."/>
            <person name="Otillar R.P."/>
            <person name="Rayko E."/>
            <person name="Salamov A."/>
            <person name="Vandepoele K."/>
            <person name="Beszteri B."/>
            <person name="Gruber A."/>
            <person name="Heijde M."/>
            <person name="Katinka M."/>
            <person name="Mock T."/>
            <person name="Valentin K."/>
            <person name="Verret F."/>
            <person name="Berges J.A."/>
            <person name="Brownlee C."/>
            <person name="Cadoret J.P."/>
            <person name="Chiovitti A."/>
            <person name="Choi C.J."/>
            <person name="Coesel S."/>
            <person name="De Martino A."/>
            <person name="Detter J.C."/>
            <person name="Durkin C."/>
            <person name="Falciatore A."/>
            <person name="Fournet J."/>
            <person name="Haruta M."/>
            <person name="Huysman M.J."/>
            <person name="Jenkins B.D."/>
            <person name="Jiroutova K."/>
            <person name="Jorgensen R.E."/>
            <person name="Joubert Y."/>
            <person name="Kaplan A."/>
            <person name="Kroger N."/>
            <person name="Kroth P.G."/>
            <person name="La Roche J."/>
            <person name="Lindquist E."/>
            <person name="Lommer M."/>
            <person name="Martin-Jezequel V."/>
            <person name="Lopez P.J."/>
            <person name="Lucas S."/>
            <person name="Mangogna M."/>
            <person name="McGinnis K."/>
            <person name="Medlin L.K."/>
            <person name="Montsant A."/>
            <person name="Oudot-Le Secq M.P."/>
            <person name="Napoli C."/>
            <person name="Obornik M."/>
            <person name="Parker M.S."/>
            <person name="Petit J.L."/>
            <person name="Porcel B.M."/>
            <person name="Poulsen N."/>
            <person name="Robison M."/>
            <person name="Rychlewski L."/>
            <person name="Rynearson T.A."/>
            <person name="Schmutz J."/>
            <person name="Shapiro H."/>
            <person name="Siaut M."/>
            <person name="Stanley M."/>
            <person name="Sussman M.R."/>
            <person name="Taylor A.R."/>
            <person name="Vardi A."/>
            <person name="von Dassow P."/>
            <person name="Vyverman W."/>
            <person name="Willis A."/>
            <person name="Wyrwicz L.S."/>
            <person name="Rokhsar D.S."/>
            <person name="Weissenbach J."/>
            <person name="Armbrust E.V."/>
            <person name="Green B.R."/>
            <person name="Van de Peer Y."/>
            <person name="Grigoriev I.V."/>
        </authorList>
    </citation>
    <scope>NUCLEOTIDE SEQUENCE [LARGE SCALE GENOMIC DNA]</scope>
    <source>
        <strain evidence="6 7">CCMP1335</strain>
    </source>
</reference>
<dbReference type="InterPro" id="IPR036390">
    <property type="entry name" value="WH_DNA-bd_sf"/>
</dbReference>
<dbReference type="PRINTS" id="PR00056">
    <property type="entry name" value="HSFDOMAIN"/>
</dbReference>
<protein>
    <recommendedName>
        <fullName evidence="5">HSF-type DNA-binding domain-containing protein</fullName>
    </recommendedName>
</protein>
<organism evidence="6 7">
    <name type="scientific">Thalassiosira pseudonana</name>
    <name type="common">Marine diatom</name>
    <name type="synonym">Cyclotella nana</name>
    <dbReference type="NCBI Taxonomy" id="35128"/>
    <lineage>
        <taxon>Eukaryota</taxon>
        <taxon>Sar</taxon>
        <taxon>Stramenopiles</taxon>
        <taxon>Ochrophyta</taxon>
        <taxon>Bacillariophyta</taxon>
        <taxon>Coscinodiscophyceae</taxon>
        <taxon>Thalassiosirophycidae</taxon>
        <taxon>Thalassiosirales</taxon>
        <taxon>Thalassiosiraceae</taxon>
        <taxon>Thalassiosira</taxon>
    </lineage>
</organism>
<evidence type="ECO:0000256" key="1">
    <source>
        <dbReference type="ARBA" id="ARBA00004123"/>
    </source>
</evidence>
<dbReference type="Proteomes" id="UP000001449">
    <property type="component" value="Chromosome 6"/>
</dbReference>
<dbReference type="Gene3D" id="1.10.10.10">
    <property type="entry name" value="Winged helix-like DNA-binding domain superfamily/Winged helix DNA-binding domain"/>
    <property type="match status" value="1"/>
</dbReference>